<feature type="transmembrane region" description="Helical" evidence="2">
    <location>
        <begin position="308"/>
        <end position="333"/>
    </location>
</feature>
<evidence type="ECO:0000313" key="4">
    <source>
        <dbReference type="EMBL" id="RLV48144.1"/>
    </source>
</evidence>
<dbReference type="InterPro" id="IPR036390">
    <property type="entry name" value="WH_DNA-bd_sf"/>
</dbReference>
<dbReference type="InterPro" id="IPR011991">
    <property type="entry name" value="ArsR-like_HTH"/>
</dbReference>
<dbReference type="InterPro" id="IPR000835">
    <property type="entry name" value="HTH_MarR-typ"/>
</dbReference>
<evidence type="ECO:0000313" key="5">
    <source>
        <dbReference type="Proteomes" id="UP000281708"/>
    </source>
</evidence>
<evidence type="ECO:0000256" key="1">
    <source>
        <dbReference type="ARBA" id="ARBA00006479"/>
    </source>
</evidence>
<dbReference type="InterPro" id="IPR000600">
    <property type="entry name" value="ROK"/>
</dbReference>
<dbReference type="Pfam" id="PF00480">
    <property type="entry name" value="ROK"/>
    <property type="match status" value="1"/>
</dbReference>
<comment type="similarity">
    <text evidence="1">Belongs to the ROK (NagC/XylR) family.</text>
</comment>
<dbReference type="InterPro" id="IPR043129">
    <property type="entry name" value="ATPase_NBD"/>
</dbReference>
<comment type="caution">
    <text evidence="4">The sequence shown here is derived from an EMBL/GenBank/DDBJ whole genome shotgun (WGS) entry which is preliminary data.</text>
</comment>
<dbReference type="SUPFAM" id="SSF46785">
    <property type="entry name" value="Winged helix' DNA-binding domain"/>
    <property type="match status" value="1"/>
</dbReference>
<gene>
    <name evidence="4" type="ORF">D9V37_18885</name>
</gene>
<dbReference type="InterPro" id="IPR036388">
    <property type="entry name" value="WH-like_DNA-bd_sf"/>
</dbReference>
<keyword evidence="2" id="KW-0472">Membrane</keyword>
<protein>
    <submittedName>
        <fullName evidence="4">ROK family transcriptional regulator</fullName>
    </submittedName>
</protein>
<organism evidence="4 5">
    <name type="scientific">Nocardioides mangrovicus</name>
    <dbReference type="NCBI Taxonomy" id="2478913"/>
    <lineage>
        <taxon>Bacteria</taxon>
        <taxon>Bacillati</taxon>
        <taxon>Actinomycetota</taxon>
        <taxon>Actinomycetes</taxon>
        <taxon>Propionibacteriales</taxon>
        <taxon>Nocardioidaceae</taxon>
        <taxon>Nocardioides</taxon>
    </lineage>
</organism>
<proteinExistence type="inferred from homology"/>
<dbReference type="Gene3D" id="3.30.420.40">
    <property type="match status" value="2"/>
</dbReference>
<feature type="domain" description="HTH marR-type" evidence="3">
    <location>
        <begin position="17"/>
        <end position="61"/>
    </location>
</feature>
<keyword evidence="2" id="KW-1133">Transmembrane helix</keyword>
<evidence type="ECO:0000256" key="2">
    <source>
        <dbReference type="SAM" id="Phobius"/>
    </source>
</evidence>
<dbReference type="EMBL" id="RDBE01000010">
    <property type="protein sequence ID" value="RLV48144.1"/>
    <property type="molecule type" value="Genomic_DNA"/>
</dbReference>
<dbReference type="AlphaFoldDB" id="A0A3L8NZ17"/>
<keyword evidence="2" id="KW-0812">Transmembrane</keyword>
<dbReference type="Gene3D" id="1.10.10.10">
    <property type="entry name" value="Winged helix-like DNA-binding domain superfamily/Winged helix DNA-binding domain"/>
    <property type="match status" value="1"/>
</dbReference>
<dbReference type="SUPFAM" id="SSF53067">
    <property type="entry name" value="Actin-like ATPase domain"/>
    <property type="match status" value="1"/>
</dbReference>
<keyword evidence="5" id="KW-1185">Reference proteome</keyword>
<dbReference type="RefSeq" id="WP_121807649.1">
    <property type="nucleotide sequence ID" value="NZ_RDBE01000010.1"/>
</dbReference>
<dbReference type="CDD" id="cd00090">
    <property type="entry name" value="HTH_ARSR"/>
    <property type="match status" value="1"/>
</dbReference>
<reference evidence="4 5" key="1">
    <citation type="submission" date="2018-10" db="EMBL/GenBank/DDBJ databases">
        <title>Marmoricola sp. 4Q3S-7 whole genome shotgun sequence.</title>
        <authorList>
            <person name="Li F."/>
        </authorList>
    </citation>
    <scope>NUCLEOTIDE SEQUENCE [LARGE SCALE GENOMIC DNA]</scope>
    <source>
        <strain evidence="4 5">4Q3S-7</strain>
    </source>
</reference>
<dbReference type="PANTHER" id="PTHR18964">
    <property type="entry name" value="ROK (REPRESSOR, ORF, KINASE) FAMILY"/>
    <property type="match status" value="1"/>
</dbReference>
<dbReference type="Proteomes" id="UP000281708">
    <property type="component" value="Unassembled WGS sequence"/>
</dbReference>
<dbReference type="Pfam" id="PF12802">
    <property type="entry name" value="MarR_2"/>
    <property type="match status" value="1"/>
</dbReference>
<dbReference type="OrthoDB" id="3523179at2"/>
<evidence type="ECO:0000259" key="3">
    <source>
        <dbReference type="Pfam" id="PF12802"/>
    </source>
</evidence>
<sequence>MNPGTPAVLRGINDRAALDLLLEHGPLSRTRIGELTGLSKPTASQLLTRLTDAGLVVTSGSTTGGPGPRAQLYAVNPDAAHVAGLDVTPGRVHAAVADVTGRTIGEYELPTPRRAHRDAVAEVLEALAGATAAAGLRQRALARVVVGTPGAFDPGTGRLRYARHLPGWHDPDLLDRLGEAVGVPLEVANDVNLAAAAEQDTGAAQGVADFVLLWAEDGIGAAVVIDGRLHRGATGGAGEVGFLPLPGTPKLRDVRRGNAGGFQDLAGGPAVLALGRAHGLRGSTPQVIVARAVAGDHDAFLGVLAERVALGIAALVAVVDPALVVLAGSVLAAGGPRLRDRVGVELGSLAAAQPTLALSAVTGRPVLAGALRTALSTVRDEVFDTVALTRRRTR</sequence>
<name>A0A3L8NZ17_9ACTN</name>
<dbReference type="GO" id="GO:0003700">
    <property type="term" value="F:DNA-binding transcription factor activity"/>
    <property type="evidence" value="ECO:0007669"/>
    <property type="project" value="InterPro"/>
</dbReference>
<accession>A0A3L8NZ17</accession>
<dbReference type="PANTHER" id="PTHR18964:SF149">
    <property type="entry name" value="BIFUNCTIONAL UDP-N-ACETYLGLUCOSAMINE 2-EPIMERASE_N-ACETYLMANNOSAMINE KINASE"/>
    <property type="match status" value="1"/>
</dbReference>